<feature type="transmembrane region" description="Helical" evidence="1">
    <location>
        <begin position="62"/>
        <end position="83"/>
    </location>
</feature>
<dbReference type="EMBL" id="JABBNU010000002">
    <property type="protein sequence ID" value="NMM47698.1"/>
    <property type="molecule type" value="Genomic_DNA"/>
</dbReference>
<evidence type="ECO:0008006" key="4">
    <source>
        <dbReference type="Google" id="ProtNLM"/>
    </source>
</evidence>
<keyword evidence="3" id="KW-1185">Reference proteome</keyword>
<evidence type="ECO:0000313" key="3">
    <source>
        <dbReference type="Proteomes" id="UP000559010"/>
    </source>
</evidence>
<sequence>MYPEFNKTISDADPEHELIWDEYKYRHELIWKHMIRSSVIIIGIIILPFSKDFLQDKIVQTPWLLIFLGVASIIYILFTFHVINKELLLFEEIKIVHRRKQFLKFGIHKKYNDQIWQEKEKKKQNQWLNKYLGIGFQLRVNIYLGFLLIIAIISFILNFSQLNTYLQCA</sequence>
<dbReference type="AlphaFoldDB" id="A0A848IX03"/>
<keyword evidence="1" id="KW-1133">Transmembrane helix</keyword>
<evidence type="ECO:0000313" key="2">
    <source>
        <dbReference type="EMBL" id="NMM47698.1"/>
    </source>
</evidence>
<feature type="transmembrane region" description="Helical" evidence="1">
    <location>
        <begin position="33"/>
        <end position="50"/>
    </location>
</feature>
<name>A0A848IX03_9BACT</name>
<dbReference type="RefSeq" id="WP_169678409.1">
    <property type="nucleotide sequence ID" value="NZ_JABBNU010000002.1"/>
</dbReference>
<accession>A0A848IX03</accession>
<proteinExistence type="predicted"/>
<organism evidence="2 3">
    <name type="scientific">Marinigracilibium pacificum</name>
    <dbReference type="NCBI Taxonomy" id="2729599"/>
    <lineage>
        <taxon>Bacteria</taxon>
        <taxon>Pseudomonadati</taxon>
        <taxon>Bacteroidota</taxon>
        <taxon>Cytophagia</taxon>
        <taxon>Cytophagales</taxon>
        <taxon>Flammeovirgaceae</taxon>
        <taxon>Marinigracilibium</taxon>
    </lineage>
</organism>
<comment type="caution">
    <text evidence="2">The sequence shown here is derived from an EMBL/GenBank/DDBJ whole genome shotgun (WGS) entry which is preliminary data.</text>
</comment>
<keyword evidence="1" id="KW-0812">Transmembrane</keyword>
<gene>
    <name evidence="2" type="ORF">HH304_04745</name>
</gene>
<keyword evidence="1" id="KW-0472">Membrane</keyword>
<feature type="transmembrane region" description="Helical" evidence="1">
    <location>
        <begin position="140"/>
        <end position="159"/>
    </location>
</feature>
<dbReference type="Proteomes" id="UP000559010">
    <property type="component" value="Unassembled WGS sequence"/>
</dbReference>
<evidence type="ECO:0000256" key="1">
    <source>
        <dbReference type="SAM" id="Phobius"/>
    </source>
</evidence>
<protein>
    <recommendedName>
        <fullName evidence="4">DUF4231 domain-containing protein</fullName>
    </recommendedName>
</protein>
<reference evidence="2 3" key="1">
    <citation type="submission" date="2020-04" db="EMBL/GenBank/DDBJ databases">
        <title>Flammeovirgaceae bacterium KN852 isolated from deep sea.</title>
        <authorList>
            <person name="Zhang D.-C."/>
        </authorList>
    </citation>
    <scope>NUCLEOTIDE SEQUENCE [LARGE SCALE GENOMIC DNA]</scope>
    <source>
        <strain evidence="2 3">KN852</strain>
    </source>
</reference>